<protein>
    <submittedName>
        <fullName evidence="2">Uncharacterized protein</fullName>
    </submittedName>
</protein>
<reference evidence="2 3" key="1">
    <citation type="submission" date="2019-09" db="EMBL/GenBank/DDBJ databases">
        <authorList>
            <person name="Brejova B."/>
        </authorList>
    </citation>
    <scope>NUCLEOTIDE SEQUENCE [LARGE SCALE GENOMIC DNA]</scope>
</reference>
<dbReference type="RefSeq" id="XP_031854855.1">
    <property type="nucleotide sequence ID" value="XM_031998964.1"/>
</dbReference>
<dbReference type="AlphaFoldDB" id="A0A5E8BTH5"/>
<keyword evidence="3" id="KW-1185">Reference proteome</keyword>
<dbReference type="GeneID" id="43583064"/>
<evidence type="ECO:0000313" key="2">
    <source>
        <dbReference type="EMBL" id="VVT54763.1"/>
    </source>
</evidence>
<keyword evidence="1" id="KW-0732">Signal</keyword>
<name>A0A5E8BTH5_9ASCO</name>
<sequence>MISSSTLTNLGLGLLLSTSLSSVIASPATYANAPSNYFFCFYNVVDTPENKILCTAACDALKTALDAAALLETDSTQQCQAYSDAYPTLKDCLNCRETYGDEVTSYTKETLYALYEPCEFERFTLCSYEVAPGFTASAPASTYLSGYSTSSSVASAAAASSTTSTVVTTSIAQVTSSVISNSTNCTTTASSPAQVNEARGVSPVQALMAAAVAIPAALLL</sequence>
<dbReference type="EMBL" id="CABVLU010000003">
    <property type="protein sequence ID" value="VVT54763.1"/>
    <property type="molecule type" value="Genomic_DNA"/>
</dbReference>
<evidence type="ECO:0000313" key="3">
    <source>
        <dbReference type="Proteomes" id="UP000398389"/>
    </source>
</evidence>
<organism evidence="2 3">
    <name type="scientific">Magnusiomyces paraingens</name>
    <dbReference type="NCBI Taxonomy" id="2606893"/>
    <lineage>
        <taxon>Eukaryota</taxon>
        <taxon>Fungi</taxon>
        <taxon>Dikarya</taxon>
        <taxon>Ascomycota</taxon>
        <taxon>Saccharomycotina</taxon>
        <taxon>Dipodascomycetes</taxon>
        <taxon>Dipodascales</taxon>
        <taxon>Dipodascaceae</taxon>
        <taxon>Magnusiomyces</taxon>
    </lineage>
</organism>
<evidence type="ECO:0000256" key="1">
    <source>
        <dbReference type="SAM" id="SignalP"/>
    </source>
</evidence>
<feature type="signal peptide" evidence="1">
    <location>
        <begin position="1"/>
        <end position="25"/>
    </location>
</feature>
<proteinExistence type="predicted"/>
<gene>
    <name evidence="2" type="ORF">SAPINGB_P004249</name>
</gene>
<accession>A0A5E8BTH5</accession>
<feature type="chain" id="PRO_5022935853" evidence="1">
    <location>
        <begin position="26"/>
        <end position="220"/>
    </location>
</feature>
<dbReference type="Proteomes" id="UP000398389">
    <property type="component" value="Unassembled WGS sequence"/>
</dbReference>